<evidence type="ECO:0000256" key="4">
    <source>
        <dbReference type="SAM" id="MobiDB-lite"/>
    </source>
</evidence>
<feature type="compositionally biased region" description="Low complexity" evidence="4">
    <location>
        <begin position="165"/>
        <end position="175"/>
    </location>
</feature>
<dbReference type="PANTHER" id="PTHR18921:SF2">
    <property type="entry name" value="THYROID RECEPTOR-INTERACTING PROTEIN 11"/>
    <property type="match status" value="1"/>
</dbReference>
<evidence type="ECO:0000256" key="1">
    <source>
        <dbReference type="ARBA" id="ARBA00004555"/>
    </source>
</evidence>
<dbReference type="GO" id="GO:0031267">
    <property type="term" value="F:small GTPase binding"/>
    <property type="evidence" value="ECO:0007669"/>
    <property type="project" value="TreeGrafter"/>
</dbReference>
<dbReference type="GO" id="GO:0005794">
    <property type="term" value="C:Golgi apparatus"/>
    <property type="evidence" value="ECO:0007669"/>
    <property type="project" value="UniProtKB-SubCell"/>
</dbReference>
<accession>A0A061S015</accession>
<evidence type="ECO:0000256" key="3">
    <source>
        <dbReference type="ARBA" id="ARBA00023054"/>
    </source>
</evidence>
<gene>
    <name evidence="5" type="ORF">TSPGSL018_20658</name>
</gene>
<evidence type="ECO:0000313" key="5">
    <source>
        <dbReference type="EMBL" id="JAC76260.1"/>
    </source>
</evidence>
<feature type="non-terminal residue" evidence="5">
    <location>
        <position position="1"/>
    </location>
</feature>
<reference evidence="5" key="1">
    <citation type="submission" date="2014-05" db="EMBL/GenBank/DDBJ databases">
        <title>The transcriptome of the halophilic microalga Tetraselmis sp. GSL018 isolated from the Great Salt Lake, Utah.</title>
        <authorList>
            <person name="Jinkerson R.E."/>
            <person name="D'Adamo S."/>
            <person name="Posewitz M.C."/>
        </authorList>
    </citation>
    <scope>NUCLEOTIDE SEQUENCE</scope>
    <source>
        <strain evidence="5">GSL018</strain>
    </source>
</reference>
<dbReference type="GO" id="GO:0006888">
    <property type="term" value="P:endoplasmic reticulum to Golgi vesicle-mediated transport"/>
    <property type="evidence" value="ECO:0007669"/>
    <property type="project" value="TreeGrafter"/>
</dbReference>
<organism evidence="5">
    <name type="scientific">Tetraselmis sp. GSL018</name>
    <dbReference type="NCBI Taxonomy" id="582737"/>
    <lineage>
        <taxon>Eukaryota</taxon>
        <taxon>Viridiplantae</taxon>
        <taxon>Chlorophyta</taxon>
        <taxon>core chlorophytes</taxon>
        <taxon>Chlorodendrophyceae</taxon>
        <taxon>Chlorodendrales</taxon>
        <taxon>Chlorodendraceae</taxon>
        <taxon>Tetraselmis</taxon>
    </lineage>
</organism>
<name>A0A061S015_9CHLO</name>
<feature type="region of interest" description="Disordered" evidence="4">
    <location>
        <begin position="159"/>
        <end position="219"/>
    </location>
</feature>
<comment type="subcellular location">
    <subcellularLocation>
        <location evidence="1">Golgi apparatus</location>
    </subcellularLocation>
</comment>
<protein>
    <submittedName>
        <fullName evidence="5">Golgin candidate 3-like</fullName>
    </submittedName>
</protein>
<keyword evidence="2" id="KW-0333">Golgi apparatus</keyword>
<dbReference type="AlphaFoldDB" id="A0A061S015"/>
<dbReference type="EMBL" id="GBEZ01009319">
    <property type="protein sequence ID" value="JAC76260.1"/>
    <property type="molecule type" value="Transcribed_RNA"/>
</dbReference>
<dbReference type="PANTHER" id="PTHR18921">
    <property type="entry name" value="MYOSIN HEAVY CHAIN - RELATED"/>
    <property type="match status" value="1"/>
</dbReference>
<keyword evidence="3" id="KW-0175">Coiled coil</keyword>
<evidence type="ECO:0000256" key="2">
    <source>
        <dbReference type="ARBA" id="ARBA00023034"/>
    </source>
</evidence>
<sequence length="219" mass="23293">QRASADEAARARAEAEAEAASAREKAAEARRVQLKVQEGAAVLRRALEQSTRRMNQLSNDNSALIDRRVVVQLMVSYFERGHATEVLGVMERMLGFTEEDKERIDAARRRAGVLGRVASVPFAVLRGLAPRGAPAPPPGPVASRGDLAEAWVEFLIKQAEEMGSEEPPGGQSPGETAAPDADREGTRGGRASGELAAAPRQGSADGHFTSMSLDSPAVR</sequence>
<proteinExistence type="predicted"/>
<feature type="region of interest" description="Disordered" evidence="4">
    <location>
        <begin position="1"/>
        <end position="24"/>
    </location>
</feature>
<dbReference type="GO" id="GO:0007030">
    <property type="term" value="P:Golgi organization"/>
    <property type="evidence" value="ECO:0007669"/>
    <property type="project" value="TreeGrafter"/>
</dbReference>